<dbReference type="InterPro" id="IPR005467">
    <property type="entry name" value="His_kinase_dom"/>
</dbReference>
<sequence>MLESIKSNSFIRRVILGSIVILLMLIASWGVFQNYKLEKIYADKAEVYKQVVGALASKYPNDEANILNSIFNDDEKYKEYGENILNKYGYTNEIIESFASDRYVNEYMAGNVIFITIVFLVSCIAICIICIYVFKYLYKISTALGNYIDGNFEHKDEFSKEGIVNIIDNQLAILGKNISNTYDKLENEKEDSKALVTDISHQLKTPLASLSMCNSILEDDELTLDEKHEFLAMSNKNISKLQNLIECLVNISRLEAAMIKLKPVKSSLKDTVIKAYNSAYIKAQNKNIDIILEILKDYQIVHDNKWTEEAIFNVIDNGIKYTEPGGKIIITMEESLNFIKINIEDNGSGIDKKEFNNIFKRFYRGKEHEKKGIEGSGVGLYLTRKIFEDQGGSILVKSKIGSGSKFTLMLPK</sequence>
<dbReference type="Gene3D" id="3.30.565.10">
    <property type="entry name" value="Histidine kinase-like ATPase, C-terminal domain"/>
    <property type="match status" value="1"/>
</dbReference>
<dbReference type="PANTHER" id="PTHR45453:SF1">
    <property type="entry name" value="PHOSPHATE REGULON SENSOR PROTEIN PHOR"/>
    <property type="match status" value="1"/>
</dbReference>
<feature type="transmembrane region" description="Helical" evidence="8">
    <location>
        <begin position="14"/>
        <end position="32"/>
    </location>
</feature>
<evidence type="ECO:0000256" key="3">
    <source>
        <dbReference type="ARBA" id="ARBA00012438"/>
    </source>
</evidence>
<dbReference type="SUPFAM" id="SSF55874">
    <property type="entry name" value="ATPase domain of HSP90 chaperone/DNA topoisomerase II/histidine kinase"/>
    <property type="match status" value="1"/>
</dbReference>
<evidence type="ECO:0000313" key="10">
    <source>
        <dbReference type="EMBL" id="MBC5639133.1"/>
    </source>
</evidence>
<keyword evidence="6 10" id="KW-0418">Kinase</keyword>
<dbReference type="PRINTS" id="PR00344">
    <property type="entry name" value="BCTRLSENSOR"/>
</dbReference>
<dbReference type="CDD" id="cd00075">
    <property type="entry name" value="HATPase"/>
    <property type="match status" value="1"/>
</dbReference>
<dbReference type="GO" id="GO:0000155">
    <property type="term" value="F:phosphorelay sensor kinase activity"/>
    <property type="evidence" value="ECO:0007669"/>
    <property type="project" value="InterPro"/>
</dbReference>
<dbReference type="Proteomes" id="UP000662088">
    <property type="component" value="Unassembled WGS sequence"/>
</dbReference>
<keyword evidence="11" id="KW-1185">Reference proteome</keyword>
<dbReference type="Pfam" id="PF02518">
    <property type="entry name" value="HATPase_c"/>
    <property type="match status" value="1"/>
</dbReference>
<keyword evidence="7" id="KW-0902">Two-component regulatory system</keyword>
<gene>
    <name evidence="10" type="ORF">H8R92_01545</name>
</gene>
<name>A0A8I0A391_9CLOT</name>
<dbReference type="PANTHER" id="PTHR45453">
    <property type="entry name" value="PHOSPHATE REGULON SENSOR PROTEIN PHOR"/>
    <property type="match status" value="1"/>
</dbReference>
<evidence type="ECO:0000256" key="8">
    <source>
        <dbReference type="SAM" id="Phobius"/>
    </source>
</evidence>
<evidence type="ECO:0000256" key="2">
    <source>
        <dbReference type="ARBA" id="ARBA00004370"/>
    </source>
</evidence>
<evidence type="ECO:0000256" key="5">
    <source>
        <dbReference type="ARBA" id="ARBA00022679"/>
    </source>
</evidence>
<dbReference type="SMART" id="SM00388">
    <property type="entry name" value="HisKA"/>
    <property type="match status" value="1"/>
</dbReference>
<accession>A0A8I0A391</accession>
<protein>
    <recommendedName>
        <fullName evidence="3">histidine kinase</fullName>
        <ecNumber evidence="3">2.7.13.3</ecNumber>
    </recommendedName>
</protein>
<evidence type="ECO:0000256" key="6">
    <source>
        <dbReference type="ARBA" id="ARBA00022777"/>
    </source>
</evidence>
<dbReference type="GO" id="GO:0016036">
    <property type="term" value="P:cellular response to phosphate starvation"/>
    <property type="evidence" value="ECO:0007669"/>
    <property type="project" value="TreeGrafter"/>
</dbReference>
<reference evidence="10" key="1">
    <citation type="submission" date="2020-08" db="EMBL/GenBank/DDBJ databases">
        <title>Genome public.</title>
        <authorList>
            <person name="Liu C."/>
            <person name="Sun Q."/>
        </authorList>
    </citation>
    <scope>NUCLEOTIDE SEQUENCE</scope>
    <source>
        <strain evidence="10">NSJ-42</strain>
    </source>
</reference>
<proteinExistence type="predicted"/>
<dbReference type="EC" id="2.7.13.3" evidence="3"/>
<keyword evidence="5" id="KW-0808">Transferase</keyword>
<keyword evidence="4" id="KW-0597">Phosphoprotein</keyword>
<feature type="domain" description="Histidine kinase" evidence="9">
    <location>
        <begin position="198"/>
        <end position="412"/>
    </location>
</feature>
<evidence type="ECO:0000259" key="9">
    <source>
        <dbReference type="PROSITE" id="PS50109"/>
    </source>
</evidence>
<dbReference type="AlphaFoldDB" id="A0A8I0A391"/>
<comment type="subcellular location">
    <subcellularLocation>
        <location evidence="2">Membrane</location>
    </subcellularLocation>
</comment>
<keyword evidence="8" id="KW-0472">Membrane</keyword>
<organism evidence="10 11">
    <name type="scientific">Clostridium lentum</name>
    <dbReference type="NCBI Taxonomy" id="2763037"/>
    <lineage>
        <taxon>Bacteria</taxon>
        <taxon>Bacillati</taxon>
        <taxon>Bacillota</taxon>
        <taxon>Clostridia</taxon>
        <taxon>Eubacteriales</taxon>
        <taxon>Clostridiaceae</taxon>
        <taxon>Clostridium</taxon>
    </lineage>
</organism>
<feature type="transmembrane region" description="Helical" evidence="8">
    <location>
        <begin position="112"/>
        <end position="134"/>
    </location>
</feature>
<dbReference type="GO" id="GO:0005886">
    <property type="term" value="C:plasma membrane"/>
    <property type="evidence" value="ECO:0007669"/>
    <property type="project" value="TreeGrafter"/>
</dbReference>
<evidence type="ECO:0000256" key="4">
    <source>
        <dbReference type="ARBA" id="ARBA00022553"/>
    </source>
</evidence>
<dbReference type="PROSITE" id="PS50109">
    <property type="entry name" value="HIS_KIN"/>
    <property type="match status" value="1"/>
</dbReference>
<keyword evidence="8" id="KW-0812">Transmembrane</keyword>
<dbReference type="CDD" id="cd00082">
    <property type="entry name" value="HisKA"/>
    <property type="match status" value="1"/>
</dbReference>
<dbReference type="InterPro" id="IPR003661">
    <property type="entry name" value="HisK_dim/P_dom"/>
</dbReference>
<dbReference type="Gene3D" id="1.10.287.130">
    <property type="match status" value="1"/>
</dbReference>
<evidence type="ECO:0000256" key="7">
    <source>
        <dbReference type="ARBA" id="ARBA00023012"/>
    </source>
</evidence>
<dbReference type="InterPro" id="IPR036097">
    <property type="entry name" value="HisK_dim/P_sf"/>
</dbReference>
<dbReference type="InterPro" id="IPR036890">
    <property type="entry name" value="HATPase_C_sf"/>
</dbReference>
<dbReference type="RefSeq" id="WP_022213176.1">
    <property type="nucleotide sequence ID" value="NZ_JACOOQ010000002.1"/>
</dbReference>
<dbReference type="Pfam" id="PF00512">
    <property type="entry name" value="HisKA"/>
    <property type="match status" value="1"/>
</dbReference>
<evidence type="ECO:0000313" key="11">
    <source>
        <dbReference type="Proteomes" id="UP000662088"/>
    </source>
</evidence>
<dbReference type="SMART" id="SM00387">
    <property type="entry name" value="HATPase_c"/>
    <property type="match status" value="1"/>
</dbReference>
<dbReference type="GO" id="GO:0004721">
    <property type="term" value="F:phosphoprotein phosphatase activity"/>
    <property type="evidence" value="ECO:0007669"/>
    <property type="project" value="TreeGrafter"/>
</dbReference>
<dbReference type="InterPro" id="IPR004358">
    <property type="entry name" value="Sig_transdc_His_kin-like_C"/>
</dbReference>
<dbReference type="EMBL" id="JACOOQ010000002">
    <property type="protein sequence ID" value="MBC5639133.1"/>
    <property type="molecule type" value="Genomic_DNA"/>
</dbReference>
<keyword evidence="8" id="KW-1133">Transmembrane helix</keyword>
<comment type="catalytic activity">
    <reaction evidence="1">
        <text>ATP + protein L-histidine = ADP + protein N-phospho-L-histidine.</text>
        <dbReference type="EC" id="2.7.13.3"/>
    </reaction>
</comment>
<dbReference type="InterPro" id="IPR003594">
    <property type="entry name" value="HATPase_dom"/>
</dbReference>
<comment type="caution">
    <text evidence="10">The sequence shown here is derived from an EMBL/GenBank/DDBJ whole genome shotgun (WGS) entry which is preliminary data.</text>
</comment>
<evidence type="ECO:0000256" key="1">
    <source>
        <dbReference type="ARBA" id="ARBA00000085"/>
    </source>
</evidence>
<dbReference type="InterPro" id="IPR050351">
    <property type="entry name" value="BphY/WalK/GraS-like"/>
</dbReference>
<dbReference type="SUPFAM" id="SSF47384">
    <property type="entry name" value="Homodimeric domain of signal transducing histidine kinase"/>
    <property type="match status" value="1"/>
</dbReference>